<evidence type="ECO:0000256" key="1">
    <source>
        <dbReference type="SAM" id="Phobius"/>
    </source>
</evidence>
<dbReference type="PANTHER" id="PTHR33371:SF16">
    <property type="entry name" value="MCE-FAMILY PROTEIN MCE3F"/>
    <property type="match status" value="1"/>
</dbReference>
<gene>
    <name evidence="3" type="ORF">SAMN04488548_1343373</name>
</gene>
<dbReference type="RefSeq" id="WP_074852023.1">
    <property type="nucleotide sequence ID" value="NZ_FNLM01000034.1"/>
</dbReference>
<dbReference type="OrthoDB" id="4371474at2"/>
<dbReference type="STRING" id="158898.SAMN04488548_1343373"/>
<dbReference type="InterPro" id="IPR003399">
    <property type="entry name" value="Mce/MlaD"/>
</dbReference>
<evidence type="ECO:0000313" key="3">
    <source>
        <dbReference type="EMBL" id="SDU69295.1"/>
    </source>
</evidence>
<dbReference type="EMBL" id="FNLM01000034">
    <property type="protein sequence ID" value="SDU69295.1"/>
    <property type="molecule type" value="Genomic_DNA"/>
</dbReference>
<accession>A0A1H2KLL2</accession>
<protein>
    <submittedName>
        <fullName evidence="3">Virulence factor Mce family protein</fullName>
    </submittedName>
</protein>
<name>A0A1H2KLL2_9ACTN</name>
<keyword evidence="1" id="KW-0472">Membrane</keyword>
<dbReference type="Proteomes" id="UP000183180">
    <property type="component" value="Unassembled WGS sequence"/>
</dbReference>
<keyword evidence="1" id="KW-0812">Transmembrane</keyword>
<evidence type="ECO:0000259" key="2">
    <source>
        <dbReference type="Pfam" id="PF02470"/>
    </source>
</evidence>
<dbReference type="AlphaFoldDB" id="A0A1H2KLL2"/>
<dbReference type="InterPro" id="IPR052336">
    <property type="entry name" value="MlaD_Phospholipid_Transporter"/>
</dbReference>
<organism evidence="3 4">
    <name type="scientific">Gordonia westfalica</name>
    <dbReference type="NCBI Taxonomy" id="158898"/>
    <lineage>
        <taxon>Bacteria</taxon>
        <taxon>Bacillati</taxon>
        <taxon>Actinomycetota</taxon>
        <taxon>Actinomycetes</taxon>
        <taxon>Mycobacteriales</taxon>
        <taxon>Gordoniaceae</taxon>
        <taxon>Gordonia</taxon>
    </lineage>
</organism>
<dbReference type="GO" id="GO:0005576">
    <property type="term" value="C:extracellular region"/>
    <property type="evidence" value="ECO:0007669"/>
    <property type="project" value="TreeGrafter"/>
</dbReference>
<reference evidence="3 4" key="1">
    <citation type="submission" date="2016-10" db="EMBL/GenBank/DDBJ databases">
        <authorList>
            <person name="de Groot N.N."/>
        </authorList>
    </citation>
    <scope>NUCLEOTIDE SEQUENCE [LARGE SCALE GENOMIC DNA]</scope>
    <source>
        <strain evidence="3 4">DSM 44215</strain>
    </source>
</reference>
<feature type="transmembrane region" description="Helical" evidence="1">
    <location>
        <begin position="12"/>
        <end position="30"/>
    </location>
</feature>
<keyword evidence="1" id="KW-1133">Transmembrane helix</keyword>
<sequence>MRRGQSALNGRTLVSIAGLLALIVASLAYLNSLGLSVTNNVNVRHATMMVQHTNGLVVGSKVLLRGVPIGRITAVKPSVEGVRIEWNYKDKYSIPVNSAYRVDNLSALGETYLGITPKTESGPVLSNDVVLTASTITVPTTVDELSARVTRFLEQVDSRQVRSIVDEINEGLPADQEVLTNIQHASALLEATILATRGSLTTLLTDFQPLLTNGAGISDSLAASGDPVERFAVGLAKFLSEGGKKASTSADGKDGFIVTTNAPTSLNREAKPLLEHVQKFLDEAAPDLRVLSDAALPSVASGARSLRSVDLGALMRTALATAGDGNGLVVKVGGR</sequence>
<dbReference type="PANTHER" id="PTHR33371">
    <property type="entry name" value="INTERMEMBRANE PHOSPHOLIPID TRANSPORT SYSTEM BINDING PROTEIN MLAD-RELATED"/>
    <property type="match status" value="1"/>
</dbReference>
<dbReference type="Pfam" id="PF02470">
    <property type="entry name" value="MlaD"/>
    <property type="match status" value="1"/>
</dbReference>
<evidence type="ECO:0000313" key="4">
    <source>
        <dbReference type="Proteomes" id="UP000183180"/>
    </source>
</evidence>
<feature type="domain" description="Mce/MlaD" evidence="2">
    <location>
        <begin position="45"/>
        <end position="117"/>
    </location>
</feature>
<proteinExistence type="predicted"/>